<dbReference type="PANTHER" id="PTHR11088">
    <property type="entry name" value="TRNA DIMETHYLALLYLTRANSFERASE"/>
    <property type="match status" value="1"/>
</dbReference>
<evidence type="ECO:0000256" key="8">
    <source>
        <dbReference type="ARBA" id="ARBA00022842"/>
    </source>
</evidence>
<comment type="subunit">
    <text evidence="10">Monomer.</text>
</comment>
<feature type="site" description="Interaction with substrate tRNA" evidence="10">
    <location>
        <position position="105"/>
    </location>
</feature>
<comment type="cofactor">
    <cofactor evidence="1 10">
        <name>Mg(2+)</name>
        <dbReference type="ChEBI" id="CHEBI:18420"/>
    </cofactor>
</comment>
<dbReference type="PANTHER" id="PTHR11088:SF60">
    <property type="entry name" value="TRNA DIMETHYLALLYLTRANSFERASE"/>
    <property type="match status" value="1"/>
</dbReference>
<keyword evidence="15" id="KW-1185">Reference proteome</keyword>
<keyword evidence="4 10" id="KW-0808">Transferase</keyword>
<comment type="caution">
    <text evidence="14">The sequence shown here is derived from an EMBL/GenBank/DDBJ whole genome shotgun (WGS) entry which is preliminary data.</text>
</comment>
<accession>A0ABN0DSY3</accession>
<evidence type="ECO:0000256" key="2">
    <source>
        <dbReference type="ARBA" id="ARBA00003213"/>
    </source>
</evidence>
<dbReference type="InterPro" id="IPR027417">
    <property type="entry name" value="P-loop_NTPase"/>
</dbReference>
<evidence type="ECO:0000256" key="12">
    <source>
        <dbReference type="RuleBase" id="RU003784"/>
    </source>
</evidence>
<dbReference type="RefSeq" id="WP_006695649.1">
    <property type="nucleotide sequence ID" value="NZ_JH376857.1"/>
</dbReference>
<evidence type="ECO:0000256" key="9">
    <source>
        <dbReference type="ARBA" id="ARBA00049563"/>
    </source>
</evidence>
<dbReference type="EC" id="2.5.1.75" evidence="10"/>
<feature type="binding site" evidence="10">
    <location>
        <begin position="16"/>
        <end position="21"/>
    </location>
    <ligand>
        <name>substrate</name>
    </ligand>
</feature>
<gene>
    <name evidence="10" type="primary">miaA</name>
    <name evidence="14" type="ORF">HMPREF9432_00049</name>
</gene>
<comment type="catalytic activity">
    <reaction evidence="9 10 11">
        <text>adenosine(37) in tRNA + dimethylallyl diphosphate = N(6)-dimethylallyladenosine(37) in tRNA + diphosphate</text>
        <dbReference type="Rhea" id="RHEA:26482"/>
        <dbReference type="Rhea" id="RHEA-COMP:10162"/>
        <dbReference type="Rhea" id="RHEA-COMP:10375"/>
        <dbReference type="ChEBI" id="CHEBI:33019"/>
        <dbReference type="ChEBI" id="CHEBI:57623"/>
        <dbReference type="ChEBI" id="CHEBI:74411"/>
        <dbReference type="ChEBI" id="CHEBI:74415"/>
        <dbReference type="EC" id="2.5.1.75"/>
    </reaction>
</comment>
<comment type="function">
    <text evidence="2 10 12">Catalyzes the transfer of a dimethylallyl group onto the adenine at position 37 in tRNAs that read codons beginning with uridine, leading to the formation of N6-(dimethylallyl)adenosine (i(6)A).</text>
</comment>
<keyword evidence="5 10" id="KW-0819">tRNA processing</keyword>
<evidence type="ECO:0000256" key="3">
    <source>
        <dbReference type="ARBA" id="ARBA00005842"/>
    </source>
</evidence>
<comment type="caution">
    <text evidence="10">Lacks conserved residue(s) required for the propagation of feature annotation.</text>
</comment>
<evidence type="ECO:0000256" key="7">
    <source>
        <dbReference type="ARBA" id="ARBA00022840"/>
    </source>
</evidence>
<dbReference type="InterPro" id="IPR039657">
    <property type="entry name" value="Dimethylallyltransferase"/>
</dbReference>
<keyword evidence="6 10" id="KW-0547">Nucleotide-binding</keyword>
<evidence type="ECO:0000256" key="10">
    <source>
        <dbReference type="HAMAP-Rule" id="MF_00185"/>
    </source>
</evidence>
<dbReference type="Proteomes" id="UP000003175">
    <property type="component" value="Unassembled WGS sequence"/>
</dbReference>
<name>A0ABN0DSY3_9FIRM</name>
<evidence type="ECO:0000313" key="15">
    <source>
        <dbReference type="Proteomes" id="UP000003175"/>
    </source>
</evidence>
<evidence type="ECO:0000313" key="14">
    <source>
        <dbReference type="EMBL" id="EHG26193.1"/>
    </source>
</evidence>
<dbReference type="EMBL" id="ADGH01000002">
    <property type="protein sequence ID" value="EHG26193.1"/>
    <property type="molecule type" value="Genomic_DNA"/>
</dbReference>
<proteinExistence type="inferred from homology"/>
<dbReference type="SUPFAM" id="SSF52540">
    <property type="entry name" value="P-loop containing nucleoside triphosphate hydrolases"/>
    <property type="match status" value="2"/>
</dbReference>
<organism evidence="14 15">
    <name type="scientific">Selenomonas noxia F0398</name>
    <dbReference type="NCBI Taxonomy" id="702437"/>
    <lineage>
        <taxon>Bacteria</taxon>
        <taxon>Bacillati</taxon>
        <taxon>Bacillota</taxon>
        <taxon>Negativicutes</taxon>
        <taxon>Selenomonadales</taxon>
        <taxon>Selenomonadaceae</taxon>
        <taxon>Selenomonas</taxon>
    </lineage>
</organism>
<keyword evidence="7 10" id="KW-0067">ATP-binding</keyword>
<evidence type="ECO:0000256" key="1">
    <source>
        <dbReference type="ARBA" id="ARBA00001946"/>
    </source>
</evidence>
<dbReference type="Pfam" id="PF01715">
    <property type="entry name" value="IPPT"/>
    <property type="match status" value="1"/>
</dbReference>
<dbReference type="Gene3D" id="3.40.50.300">
    <property type="entry name" value="P-loop containing nucleotide triphosphate hydrolases"/>
    <property type="match status" value="1"/>
</dbReference>
<reference evidence="14 15" key="1">
    <citation type="submission" date="2011-08" db="EMBL/GenBank/DDBJ databases">
        <title>The Genome Sequence of Selenomonas noxia F0398.</title>
        <authorList>
            <consortium name="The Broad Institute Genome Sequencing Platform"/>
            <person name="Earl A."/>
            <person name="Ward D."/>
            <person name="Feldgarden M."/>
            <person name="Gevers D."/>
            <person name="Izard J."/>
            <person name="Ganesan A."/>
            <person name="Blanton J.M."/>
            <person name="Baranova O.V."/>
            <person name="Tanner A.C."/>
            <person name="Dewhirst F.E."/>
            <person name="Young S.K."/>
            <person name="Zeng Q."/>
            <person name="Gargeya S."/>
            <person name="Fitzgerald M."/>
            <person name="Haas B."/>
            <person name="Abouelleil A."/>
            <person name="Alvarado L."/>
            <person name="Arachchi H.M."/>
            <person name="Berlin A."/>
            <person name="Brown A."/>
            <person name="Chapman S.B."/>
            <person name="Chen Z."/>
            <person name="Dunbar C."/>
            <person name="Freedman E."/>
            <person name="Gearin G."/>
            <person name="Gellesch M."/>
            <person name="Goldberg J."/>
            <person name="Griggs A."/>
            <person name="Gujja S."/>
            <person name="Heiman D."/>
            <person name="Howarth C."/>
            <person name="Larson L."/>
            <person name="Lui A."/>
            <person name="MacDonald P.J.P."/>
            <person name="Montmayeur A."/>
            <person name="Murphy C."/>
            <person name="Neiman D."/>
            <person name="Pearson M."/>
            <person name="Priest M."/>
            <person name="Roberts A."/>
            <person name="Saif S."/>
            <person name="Shea T."/>
            <person name="Shenoy N."/>
            <person name="Sisk P."/>
            <person name="Stolte C."/>
            <person name="Sykes S."/>
            <person name="Wortman J."/>
            <person name="Nusbaum C."/>
            <person name="Birren B."/>
        </authorList>
    </citation>
    <scope>NUCLEOTIDE SEQUENCE [LARGE SCALE GENOMIC DNA]</scope>
    <source>
        <strain evidence="14 15">F0398</strain>
    </source>
</reference>
<comment type="similarity">
    <text evidence="3 10 13">Belongs to the IPP transferase family.</text>
</comment>
<evidence type="ECO:0000256" key="6">
    <source>
        <dbReference type="ARBA" id="ARBA00022741"/>
    </source>
</evidence>
<protein>
    <recommendedName>
        <fullName evidence="10">tRNA dimethylallyltransferase</fullName>
        <ecNumber evidence="10">2.5.1.75</ecNumber>
    </recommendedName>
    <alternativeName>
        <fullName evidence="10">Dimethylallyl diphosphate:tRNA dimethylallyltransferase</fullName>
        <shortName evidence="10">DMAPP:tRNA dimethylallyltransferase</shortName>
        <shortName evidence="10">DMATase</shortName>
    </alternativeName>
    <alternativeName>
        <fullName evidence="10">Isopentenyl-diphosphate:tRNA isopentenyltransferase</fullName>
        <shortName evidence="10">IPP transferase</shortName>
        <shortName evidence="10">IPPT</shortName>
        <shortName evidence="10">IPTase</shortName>
    </alternativeName>
</protein>
<dbReference type="InterPro" id="IPR018022">
    <property type="entry name" value="IPT"/>
</dbReference>
<dbReference type="GO" id="GO:0016740">
    <property type="term" value="F:transferase activity"/>
    <property type="evidence" value="ECO:0007669"/>
    <property type="project" value="UniProtKB-KW"/>
</dbReference>
<keyword evidence="8 10" id="KW-0460">Magnesium</keyword>
<sequence>MTTRQKLPLLVLLGPTAAGKTELSLRLAEELGTDIISGDSMLLYRGFDIGSAKPTKEELMRVRHHLVDVLDADESFSVTEFVMRVSELVQAHEREGRLPFIVGGTGLYIKALVEGYDFNETQEHACFRRAMERIAVRRGNVRVHAFLAQRDPRAAERLHMNNLRRVIRAIEVIRYGAEQISQESALAGGDTPYDAFVIGLTRERARLYERINARAEEMFAAGLADEVAGLLARGVQRDAPAMKGIGYKETAAYLAGEMSQAEAVDAIQKATRNFAKRQLTWYRRMPYIRWYDADALTETELLQHILTDVRAWKEERERGAQA</sequence>
<evidence type="ECO:0000256" key="11">
    <source>
        <dbReference type="RuleBase" id="RU003783"/>
    </source>
</evidence>
<feature type="site" description="Interaction with substrate tRNA" evidence="10">
    <location>
        <position position="128"/>
    </location>
</feature>
<evidence type="ECO:0000256" key="13">
    <source>
        <dbReference type="RuleBase" id="RU003785"/>
    </source>
</evidence>
<evidence type="ECO:0000256" key="5">
    <source>
        <dbReference type="ARBA" id="ARBA00022694"/>
    </source>
</evidence>
<evidence type="ECO:0000256" key="4">
    <source>
        <dbReference type="ARBA" id="ARBA00022679"/>
    </source>
</evidence>
<dbReference type="HAMAP" id="MF_00185">
    <property type="entry name" value="IPP_trans"/>
    <property type="match status" value="1"/>
</dbReference>
<feature type="binding site" evidence="10">
    <location>
        <begin position="14"/>
        <end position="21"/>
    </location>
    <ligand>
        <name>ATP</name>
        <dbReference type="ChEBI" id="CHEBI:30616"/>
    </ligand>
</feature>
<feature type="region of interest" description="Interaction with substrate tRNA" evidence="10">
    <location>
        <begin position="39"/>
        <end position="42"/>
    </location>
</feature>
<dbReference type="NCBIfam" id="TIGR00174">
    <property type="entry name" value="miaA"/>
    <property type="match status" value="1"/>
</dbReference>
<dbReference type="Gene3D" id="1.10.20.140">
    <property type="match status" value="1"/>
</dbReference>